<dbReference type="GO" id="GO:0016020">
    <property type="term" value="C:membrane"/>
    <property type="evidence" value="ECO:0007669"/>
    <property type="project" value="TreeGrafter"/>
</dbReference>
<dbReference type="Gene3D" id="3.40.50.1820">
    <property type="entry name" value="alpha/beta hydrolase"/>
    <property type="match status" value="1"/>
</dbReference>
<dbReference type="Proteomes" id="UP000294535">
    <property type="component" value="Unassembled WGS sequence"/>
</dbReference>
<dbReference type="Pfam" id="PF12697">
    <property type="entry name" value="Abhydrolase_6"/>
    <property type="match status" value="1"/>
</dbReference>
<dbReference type="RefSeq" id="WP_208110532.1">
    <property type="nucleotide sequence ID" value="NZ_SNYF01000007.1"/>
</dbReference>
<sequence>MKPTLFYFRGFEIPLLEKPSEKNTIGGGTFSTQKILTYSNDKPFLPEKNCSFRPNAISTIDPKFRQQLLNMNAPDWYKDGKTTLIQGQNVFYKRSGKGKTLVCIHGFPSSSWDFEAIWPSLTQRFEVIAPDLIGLGRSAKPKQSLTISLQADIIEGLLTKLGIREAHLLAHDLGDTVAQELLARQFEKSSTINWLSCVFLNGGIFPETHRPLLIQKLLLSPLGPLLVNFMSEKSMKKSFTKIFSKAHPPTDEFVHETWMLTIENKGLTMIPKLIRYMVERRTNRERWVRPLENAVVPIRLVNGIEDPISGKHAADRFAEVIPNADIVLLENSGHYPHLETPKEVLQAFFEFHDALEK</sequence>
<dbReference type="InterPro" id="IPR000639">
    <property type="entry name" value="Epox_hydrolase-like"/>
</dbReference>
<comment type="caution">
    <text evidence="2">The sequence shown here is derived from an EMBL/GenBank/DDBJ whole genome shotgun (WGS) entry which is preliminary data.</text>
</comment>
<dbReference type="PRINTS" id="PR00412">
    <property type="entry name" value="EPOXHYDRLASE"/>
</dbReference>
<dbReference type="PANTHER" id="PTHR43798:SF33">
    <property type="entry name" value="HYDROLASE, PUTATIVE (AFU_ORTHOLOGUE AFUA_2G14860)-RELATED"/>
    <property type="match status" value="1"/>
</dbReference>
<protein>
    <submittedName>
        <fullName evidence="2">Pimeloyl-ACP methyl ester carboxylesterase</fullName>
    </submittedName>
</protein>
<dbReference type="SUPFAM" id="SSF53474">
    <property type="entry name" value="alpha/beta-Hydrolases"/>
    <property type="match status" value="1"/>
</dbReference>
<dbReference type="GO" id="GO:0047372">
    <property type="term" value="F:monoacylglycerol lipase activity"/>
    <property type="evidence" value="ECO:0007669"/>
    <property type="project" value="TreeGrafter"/>
</dbReference>
<name>A0A4R6T279_9BACT</name>
<dbReference type="InterPro" id="IPR029058">
    <property type="entry name" value="AB_hydrolase_fold"/>
</dbReference>
<dbReference type="PANTHER" id="PTHR43798">
    <property type="entry name" value="MONOACYLGLYCEROL LIPASE"/>
    <property type="match status" value="1"/>
</dbReference>
<evidence type="ECO:0000259" key="1">
    <source>
        <dbReference type="Pfam" id="PF12697"/>
    </source>
</evidence>
<accession>A0A4R6T279</accession>
<evidence type="ECO:0000313" key="2">
    <source>
        <dbReference type="EMBL" id="TDQ16244.1"/>
    </source>
</evidence>
<keyword evidence="3" id="KW-1185">Reference proteome</keyword>
<dbReference type="AlphaFoldDB" id="A0A4R6T279"/>
<gene>
    <name evidence="2" type="ORF">DFQ04_2356</name>
</gene>
<feature type="domain" description="AB hydrolase-1" evidence="1">
    <location>
        <begin position="101"/>
        <end position="346"/>
    </location>
</feature>
<dbReference type="EMBL" id="SNYF01000007">
    <property type="protein sequence ID" value="TDQ16244.1"/>
    <property type="molecule type" value="Genomic_DNA"/>
</dbReference>
<dbReference type="InterPro" id="IPR000073">
    <property type="entry name" value="AB_hydrolase_1"/>
</dbReference>
<organism evidence="2 3">
    <name type="scientific">Algoriphagus boseongensis</name>
    <dbReference type="NCBI Taxonomy" id="1442587"/>
    <lineage>
        <taxon>Bacteria</taxon>
        <taxon>Pseudomonadati</taxon>
        <taxon>Bacteroidota</taxon>
        <taxon>Cytophagia</taxon>
        <taxon>Cytophagales</taxon>
        <taxon>Cyclobacteriaceae</taxon>
        <taxon>Algoriphagus</taxon>
    </lineage>
</organism>
<reference evidence="2 3" key="1">
    <citation type="submission" date="2019-03" db="EMBL/GenBank/DDBJ databases">
        <title>Genomic Encyclopedia of Type Strains, Phase III (KMG-III): the genomes of soil and plant-associated and newly described type strains.</title>
        <authorList>
            <person name="Whitman W."/>
        </authorList>
    </citation>
    <scope>NUCLEOTIDE SEQUENCE [LARGE SCALE GENOMIC DNA]</scope>
    <source>
        <strain evidence="2 3">CECT 8446</strain>
    </source>
</reference>
<proteinExistence type="predicted"/>
<dbReference type="GO" id="GO:0046464">
    <property type="term" value="P:acylglycerol catabolic process"/>
    <property type="evidence" value="ECO:0007669"/>
    <property type="project" value="TreeGrafter"/>
</dbReference>
<dbReference type="InterPro" id="IPR050266">
    <property type="entry name" value="AB_hydrolase_sf"/>
</dbReference>
<evidence type="ECO:0000313" key="3">
    <source>
        <dbReference type="Proteomes" id="UP000294535"/>
    </source>
</evidence>